<evidence type="ECO:0000256" key="1">
    <source>
        <dbReference type="ARBA" id="ARBA00022448"/>
    </source>
</evidence>
<dbReference type="EMBL" id="CACVAV010000393">
    <property type="protein sequence ID" value="CAA6824961.1"/>
    <property type="molecule type" value="Genomic_DNA"/>
</dbReference>
<dbReference type="InterPro" id="IPR022615">
    <property type="entry name" value="NqrA_C_domain"/>
</dbReference>
<feature type="domain" description="Na(+)-translocating NADH-quinone reductase subunit A C-terminal" evidence="11">
    <location>
        <begin position="261"/>
        <end position="311"/>
    </location>
</feature>
<keyword evidence="3 8" id="KW-0520">NAD</keyword>
<dbReference type="NCBIfam" id="NF003759">
    <property type="entry name" value="PRK05352.1-2"/>
    <property type="match status" value="1"/>
</dbReference>
<sequence length="448" mass="49417">MKITKGLNLPISGKPEQTISDHPRPTKVAVLGRDYHDLRPALKIEEGDHVKLGQVLFTDRKNAGVNFTAPGAGTVQAINRGPRRVLNSIVIELDEQEESIDFGAHAPDELDSLDVDTIREKLLESGQWVAFRARPYSKPAAADAKPTSIFINAMDTRPLAADPLAVLGDESESFVQGLTIISRLAPKVFVCHLEGAEVPEAAATNISYHGFEGLHPAGLPGTHIHYLDPVSESKSVWYINYQDVSAIGKLFTTGKLAVDRVVALGGPPLKNPRLVRTRLGACTDEMVRGEMNDDKHRVRVISGSVLGGHRSAGWSAYMGRYNLQVSVLNEGEPREFLHWLNPMLKQFSVLNVFFSKGIRDQEFNFSSTRNGSERAMVPLGNYEQVMPLDILPTQLLRALLTRDTVLAQELGALELDEEDLALCTFVCHGKYEYGSALRECLRMIEKGE</sequence>
<feature type="domain" description="NqrA N-terminal barrel-sandwich hybrid" evidence="10">
    <location>
        <begin position="2"/>
        <end position="94"/>
    </location>
</feature>
<evidence type="ECO:0000256" key="3">
    <source>
        <dbReference type="ARBA" id="ARBA00023027"/>
    </source>
</evidence>
<dbReference type="InterPro" id="IPR056148">
    <property type="entry name" value="NQRA_2nd"/>
</dbReference>
<evidence type="ECO:0000256" key="9">
    <source>
        <dbReference type="SAM" id="MobiDB-lite"/>
    </source>
</evidence>
<feature type="region of interest" description="Disordered" evidence="9">
    <location>
        <begin position="1"/>
        <end position="23"/>
    </location>
</feature>
<evidence type="ECO:0000259" key="10">
    <source>
        <dbReference type="Pfam" id="PF05896"/>
    </source>
</evidence>
<feature type="domain" description="NqrA second alpha/beta" evidence="12">
    <location>
        <begin position="114"/>
        <end position="256"/>
    </location>
</feature>
<dbReference type="AlphaFoldDB" id="A0A6S6TQ98"/>
<dbReference type="Pfam" id="PF05896">
    <property type="entry name" value="NQRA_N"/>
    <property type="match status" value="1"/>
</dbReference>
<keyword evidence="5 8" id="KW-0406">Ion transport</keyword>
<evidence type="ECO:0000259" key="11">
    <source>
        <dbReference type="Pfam" id="PF11973"/>
    </source>
</evidence>
<dbReference type="GO" id="GO:0006814">
    <property type="term" value="P:sodium ion transport"/>
    <property type="evidence" value="ECO:0007669"/>
    <property type="project" value="UniProtKB-UniRule"/>
</dbReference>
<comment type="catalytic activity">
    <reaction evidence="8">
        <text>a ubiquinone + n Na(+)(in) + NADH + H(+) = a ubiquinol + n Na(+)(out) + NAD(+)</text>
        <dbReference type="Rhea" id="RHEA:47748"/>
        <dbReference type="Rhea" id="RHEA-COMP:9565"/>
        <dbReference type="Rhea" id="RHEA-COMP:9566"/>
        <dbReference type="ChEBI" id="CHEBI:15378"/>
        <dbReference type="ChEBI" id="CHEBI:16389"/>
        <dbReference type="ChEBI" id="CHEBI:17976"/>
        <dbReference type="ChEBI" id="CHEBI:29101"/>
        <dbReference type="ChEBI" id="CHEBI:57540"/>
        <dbReference type="ChEBI" id="CHEBI:57945"/>
        <dbReference type="EC" id="7.2.1.1"/>
    </reaction>
</comment>
<evidence type="ECO:0000256" key="7">
    <source>
        <dbReference type="ARBA" id="ARBA00023201"/>
    </source>
</evidence>
<reference evidence="13" key="1">
    <citation type="submission" date="2020-01" db="EMBL/GenBank/DDBJ databases">
        <authorList>
            <person name="Meier V. D."/>
            <person name="Meier V D."/>
        </authorList>
    </citation>
    <scope>NUCLEOTIDE SEQUENCE</scope>
    <source>
        <strain evidence="13">HLG_WM_MAG_08</strain>
    </source>
</reference>
<evidence type="ECO:0000313" key="13">
    <source>
        <dbReference type="EMBL" id="CAA6824961.1"/>
    </source>
</evidence>
<dbReference type="NCBIfam" id="TIGR01936">
    <property type="entry name" value="nqrA"/>
    <property type="match status" value="1"/>
</dbReference>
<accession>A0A6S6TQ98</accession>
<evidence type="ECO:0000256" key="6">
    <source>
        <dbReference type="ARBA" id="ARBA00023075"/>
    </source>
</evidence>
<dbReference type="Pfam" id="PF24836">
    <property type="entry name" value="NQRA_2nd"/>
    <property type="match status" value="1"/>
</dbReference>
<protein>
    <recommendedName>
        <fullName evidence="8">Na(+)-translocating NADH-quinone reductase subunit A</fullName>
        <shortName evidence="8">Na(+)-NQR subunit A</shortName>
        <shortName evidence="8">Na(+)-translocating NQR subunit A</shortName>
        <ecNumber evidence="8">7.2.1.1</ecNumber>
    </recommendedName>
    <alternativeName>
        <fullName evidence="8">NQR complex subunit A</fullName>
    </alternativeName>
    <alternativeName>
        <fullName evidence="8">NQR-1 subunit A</fullName>
    </alternativeName>
</protein>
<keyword evidence="13" id="KW-0560">Oxidoreductase</keyword>
<evidence type="ECO:0000256" key="5">
    <source>
        <dbReference type="ARBA" id="ARBA00023065"/>
    </source>
</evidence>
<dbReference type="HAMAP" id="MF_00425">
    <property type="entry name" value="NqrA"/>
    <property type="match status" value="1"/>
</dbReference>
<comment type="subunit">
    <text evidence="8">Composed of six subunits; NqrA, NqrB, NqrC, NqrD, NqrE and NqrF.</text>
</comment>
<keyword evidence="1 8" id="KW-0813">Transport</keyword>
<dbReference type="PANTHER" id="PTHR37839">
    <property type="entry name" value="NA(+)-TRANSLOCATING NADH-QUINONE REDUCTASE SUBUNIT A"/>
    <property type="match status" value="1"/>
</dbReference>
<comment type="function">
    <text evidence="8">NQR complex catalyzes the reduction of ubiquinone-1 to ubiquinol by two successive reactions, coupled with the transport of Na(+) ions from the cytoplasm to the periplasm. NqrA to NqrE are probably involved in the second step, the conversion of ubisemiquinone to ubiquinol.</text>
</comment>
<keyword evidence="2 8" id="KW-1278">Translocase</keyword>
<dbReference type="InterPro" id="IPR056147">
    <property type="entry name" value="NQRA_N"/>
</dbReference>
<dbReference type="Pfam" id="PF11973">
    <property type="entry name" value="NQRA_SLBB"/>
    <property type="match status" value="1"/>
</dbReference>
<dbReference type="EC" id="7.2.1.1" evidence="8"/>
<evidence type="ECO:0000259" key="12">
    <source>
        <dbReference type="Pfam" id="PF24836"/>
    </source>
</evidence>
<keyword evidence="7 8" id="KW-0739">Sodium transport</keyword>
<comment type="similarity">
    <text evidence="8">Belongs to the NqrA family.</text>
</comment>
<keyword evidence="4 8" id="KW-0915">Sodium</keyword>
<dbReference type="GO" id="GO:0016655">
    <property type="term" value="F:oxidoreductase activity, acting on NAD(P)H, quinone or similar compound as acceptor"/>
    <property type="evidence" value="ECO:0007669"/>
    <property type="project" value="UniProtKB-UniRule"/>
</dbReference>
<proteinExistence type="inferred from homology"/>
<name>A0A6S6TQ98_9GAMM</name>
<keyword evidence="6 8" id="KW-0830">Ubiquinone</keyword>
<gene>
    <name evidence="8" type="primary">nqrA</name>
    <name evidence="13" type="ORF">HELGO_WM25041</name>
</gene>
<evidence type="ECO:0000256" key="2">
    <source>
        <dbReference type="ARBA" id="ARBA00022967"/>
    </source>
</evidence>
<evidence type="ECO:0000256" key="4">
    <source>
        <dbReference type="ARBA" id="ARBA00023053"/>
    </source>
</evidence>
<evidence type="ECO:0000256" key="8">
    <source>
        <dbReference type="HAMAP-Rule" id="MF_00425"/>
    </source>
</evidence>
<dbReference type="PANTHER" id="PTHR37839:SF1">
    <property type="entry name" value="NA(+)-TRANSLOCATING NADH-QUINONE REDUCTASE SUBUNIT A"/>
    <property type="match status" value="1"/>
</dbReference>
<organism evidence="13">
    <name type="scientific">uncultured Thiotrichaceae bacterium</name>
    <dbReference type="NCBI Taxonomy" id="298394"/>
    <lineage>
        <taxon>Bacteria</taxon>
        <taxon>Pseudomonadati</taxon>
        <taxon>Pseudomonadota</taxon>
        <taxon>Gammaproteobacteria</taxon>
        <taxon>Thiotrichales</taxon>
        <taxon>Thiotrichaceae</taxon>
        <taxon>environmental samples</taxon>
    </lineage>
</organism>
<dbReference type="InterPro" id="IPR008703">
    <property type="entry name" value="NqrA"/>
</dbReference>